<dbReference type="Proteomes" id="UP000027361">
    <property type="component" value="Unassembled WGS sequence"/>
</dbReference>
<evidence type="ECO:0000313" key="3">
    <source>
        <dbReference type="EMBL" id="KDN52220.1"/>
    </source>
</evidence>
<evidence type="ECO:0000256" key="1">
    <source>
        <dbReference type="SAM" id="MobiDB-lite"/>
    </source>
</evidence>
<organism evidence="3 4">
    <name type="scientific">Tilletiaria anomala (strain ATCC 24038 / CBS 436.72 / UBC 951)</name>
    <dbReference type="NCBI Taxonomy" id="1037660"/>
    <lineage>
        <taxon>Eukaryota</taxon>
        <taxon>Fungi</taxon>
        <taxon>Dikarya</taxon>
        <taxon>Basidiomycota</taxon>
        <taxon>Ustilaginomycotina</taxon>
        <taxon>Exobasidiomycetes</taxon>
        <taxon>Georgefischeriales</taxon>
        <taxon>Tilletiariaceae</taxon>
        <taxon>Tilletiaria</taxon>
    </lineage>
</organism>
<dbReference type="PANTHER" id="PTHR37488:SF2">
    <property type="entry name" value="DUF1275 DOMAIN-CONTAINING PROTEIN"/>
    <property type="match status" value="1"/>
</dbReference>
<keyword evidence="2" id="KW-1133">Transmembrane helix</keyword>
<keyword evidence="2" id="KW-0812">Transmembrane</keyword>
<feature type="transmembrane region" description="Helical" evidence="2">
    <location>
        <begin position="213"/>
        <end position="230"/>
    </location>
</feature>
<dbReference type="GeneID" id="25262818"/>
<protein>
    <recommendedName>
        <fullName evidence="5">DUF1275-domain-containing protein</fullName>
    </recommendedName>
</protein>
<feature type="non-terminal residue" evidence="3">
    <location>
        <position position="322"/>
    </location>
</feature>
<dbReference type="OrthoDB" id="412383at2759"/>
<dbReference type="EMBL" id="JMSN01000012">
    <property type="protein sequence ID" value="KDN52220.1"/>
    <property type="molecule type" value="Genomic_DNA"/>
</dbReference>
<evidence type="ECO:0000256" key="2">
    <source>
        <dbReference type="SAM" id="Phobius"/>
    </source>
</evidence>
<evidence type="ECO:0008006" key="5">
    <source>
        <dbReference type="Google" id="ProtNLM"/>
    </source>
</evidence>
<name>A0A066WNM7_TILAU</name>
<keyword evidence="2" id="KW-0472">Membrane</keyword>
<dbReference type="STRING" id="1037660.A0A066WNM7"/>
<dbReference type="OMA" id="FMTGNMV"/>
<feature type="region of interest" description="Disordered" evidence="1">
    <location>
        <begin position="1"/>
        <end position="69"/>
    </location>
</feature>
<feature type="transmembrane region" description="Helical" evidence="2">
    <location>
        <begin position="180"/>
        <end position="201"/>
    </location>
</feature>
<dbReference type="HOGENOM" id="CLU_062487_0_0_1"/>
<dbReference type="RefSeq" id="XP_013245075.1">
    <property type="nucleotide sequence ID" value="XM_013389621.1"/>
</dbReference>
<reference evidence="3 4" key="1">
    <citation type="submission" date="2014-05" db="EMBL/GenBank/DDBJ databases">
        <title>Draft genome sequence of a rare smut relative, Tilletiaria anomala UBC 951.</title>
        <authorList>
            <consortium name="DOE Joint Genome Institute"/>
            <person name="Toome M."/>
            <person name="Kuo A."/>
            <person name="Henrissat B."/>
            <person name="Lipzen A."/>
            <person name="Tritt A."/>
            <person name="Yoshinaga Y."/>
            <person name="Zane M."/>
            <person name="Barry K."/>
            <person name="Grigoriev I.V."/>
            <person name="Spatafora J.W."/>
            <person name="Aimea M.C."/>
        </authorList>
    </citation>
    <scope>NUCLEOTIDE SEQUENCE [LARGE SCALE GENOMIC DNA]</scope>
    <source>
        <strain evidence="3 4">UBC 951</strain>
    </source>
</reference>
<gene>
    <name evidence="3" type="ORF">K437DRAFT_232586</name>
</gene>
<comment type="caution">
    <text evidence="3">The sequence shown here is derived from an EMBL/GenBank/DDBJ whole genome shotgun (WGS) entry which is preliminary data.</text>
</comment>
<keyword evidence="4" id="KW-1185">Reference proteome</keyword>
<feature type="compositionally biased region" description="Low complexity" evidence="1">
    <location>
        <begin position="43"/>
        <end position="60"/>
    </location>
</feature>
<evidence type="ECO:0000313" key="4">
    <source>
        <dbReference type="Proteomes" id="UP000027361"/>
    </source>
</evidence>
<feature type="transmembrane region" description="Helical" evidence="2">
    <location>
        <begin position="301"/>
        <end position="318"/>
    </location>
</feature>
<dbReference type="AlphaFoldDB" id="A0A066WNM7"/>
<dbReference type="Pfam" id="PF06912">
    <property type="entry name" value="DUF1275"/>
    <property type="match status" value="1"/>
</dbReference>
<proteinExistence type="predicted"/>
<dbReference type="InterPro" id="IPR010699">
    <property type="entry name" value="DUF1275"/>
</dbReference>
<feature type="compositionally biased region" description="Basic and acidic residues" evidence="1">
    <location>
        <begin position="27"/>
        <end position="37"/>
    </location>
</feature>
<sequence length="322" mass="34723">MAEEQVETNGPAPDASGNAIASASRPPPEDMEARGDGGIKPAPTSLSHSRSLSLSTPSSSHKQRQTQRHVTVKDLYRQFASHLGETISQEDASLPLGWQCFLTGAIDALMYSRSGVWVAFQTGNMVQLSQNIAQYIIPWRPGLTRQPLEAVERAVTISTFLLSSFIGSLIARKIGQRRRAWLVLSSVLQSLFLWGTAGILLHLPDDVAPSFQWFPVILILTAFSMGLQSVTSQMVSSPPWATTVAFTATLTQIGSDPYLLTLAPSPQTSGRDRRLLSVVMLCFGAGVAECLLNTALNFKGSIAVCAALKLFLALLWLAPNGS</sequence>
<dbReference type="InParanoid" id="A0A066WNM7"/>
<dbReference type="PANTHER" id="PTHR37488">
    <property type="entry name" value="DUF1275 DOMAIN-CONTAINING PROTEIN"/>
    <property type="match status" value="1"/>
</dbReference>
<accession>A0A066WNM7</accession>